<evidence type="ECO:0000313" key="1">
    <source>
        <dbReference type="EMBL" id="KAF2898885.1"/>
    </source>
</evidence>
<dbReference type="PANTHER" id="PTHR47331">
    <property type="entry name" value="PHD-TYPE DOMAIN-CONTAINING PROTEIN"/>
    <property type="match status" value="1"/>
</dbReference>
<organism evidence="1 2">
    <name type="scientific">Ignelater luminosus</name>
    <name type="common">Cucubano</name>
    <name type="synonym">Pyrophorus luminosus</name>
    <dbReference type="NCBI Taxonomy" id="2038154"/>
    <lineage>
        <taxon>Eukaryota</taxon>
        <taxon>Metazoa</taxon>
        <taxon>Ecdysozoa</taxon>
        <taxon>Arthropoda</taxon>
        <taxon>Hexapoda</taxon>
        <taxon>Insecta</taxon>
        <taxon>Pterygota</taxon>
        <taxon>Neoptera</taxon>
        <taxon>Endopterygota</taxon>
        <taxon>Coleoptera</taxon>
        <taxon>Polyphaga</taxon>
        <taxon>Elateriformia</taxon>
        <taxon>Elateroidea</taxon>
        <taxon>Elateridae</taxon>
        <taxon>Agrypninae</taxon>
        <taxon>Pyrophorini</taxon>
        <taxon>Ignelater</taxon>
    </lineage>
</organism>
<dbReference type="EMBL" id="VTPC01003211">
    <property type="protein sequence ID" value="KAF2898885.1"/>
    <property type="molecule type" value="Genomic_DNA"/>
</dbReference>
<dbReference type="AlphaFoldDB" id="A0A8K0DDT5"/>
<gene>
    <name evidence="1" type="ORF">ILUMI_07290</name>
</gene>
<reference evidence="1" key="1">
    <citation type="submission" date="2019-08" db="EMBL/GenBank/DDBJ databases">
        <title>The genome of the North American firefly Photinus pyralis.</title>
        <authorList>
            <consortium name="Photinus pyralis genome working group"/>
            <person name="Fallon T.R."/>
            <person name="Sander Lower S.E."/>
            <person name="Weng J.-K."/>
        </authorList>
    </citation>
    <scope>NUCLEOTIDE SEQUENCE</scope>
    <source>
        <strain evidence="1">TRF0915ILg1</strain>
        <tissue evidence="1">Whole body</tissue>
    </source>
</reference>
<comment type="caution">
    <text evidence="1">The sequence shown here is derived from an EMBL/GenBank/DDBJ whole genome shotgun (WGS) entry which is preliminary data.</text>
</comment>
<evidence type="ECO:0000313" key="2">
    <source>
        <dbReference type="Proteomes" id="UP000801492"/>
    </source>
</evidence>
<dbReference type="OrthoDB" id="8034802at2759"/>
<name>A0A8K0DDT5_IGNLU</name>
<protein>
    <submittedName>
        <fullName evidence="1">Uncharacterized protein</fullName>
    </submittedName>
</protein>
<sequence length="145" mass="16931">MKKLILQKTRLGWVISGSIGKTQNSLVSCNFTQNLDIQNQLARFWELEECSSSRPLSEEEIACEAHFVKHTKRTEDRRFVVAIPFKDTLEKLGDSHTQAVRRFLSLERKLQNRPEIKEQYIEFMREYQSLGHMSKVETQNSEKAG</sequence>
<proteinExistence type="predicted"/>
<dbReference type="PANTHER" id="PTHR47331:SF5">
    <property type="entry name" value="RIBONUCLEASE H"/>
    <property type="match status" value="1"/>
</dbReference>
<keyword evidence="2" id="KW-1185">Reference proteome</keyword>
<accession>A0A8K0DDT5</accession>
<dbReference type="Proteomes" id="UP000801492">
    <property type="component" value="Unassembled WGS sequence"/>
</dbReference>